<dbReference type="InterPro" id="IPR010982">
    <property type="entry name" value="Lambda_DNA-bd_dom_sf"/>
</dbReference>
<feature type="domain" description="HTH cro/C1-type" evidence="2">
    <location>
        <begin position="45"/>
        <end position="97"/>
    </location>
</feature>
<protein>
    <submittedName>
        <fullName evidence="3">Transcriptional regulator, XRE family</fullName>
    </submittedName>
</protein>
<dbReference type="HOGENOM" id="CLU_1692354_0_0_10"/>
<accession>B4SBM4</accession>
<feature type="compositionally biased region" description="Basic residues" evidence="1">
    <location>
        <begin position="150"/>
        <end position="160"/>
    </location>
</feature>
<evidence type="ECO:0000259" key="2">
    <source>
        <dbReference type="PROSITE" id="PS50943"/>
    </source>
</evidence>
<dbReference type="OrthoDB" id="678731at2"/>
<dbReference type="SMART" id="SM00530">
    <property type="entry name" value="HTH_XRE"/>
    <property type="match status" value="1"/>
</dbReference>
<keyword evidence="4" id="KW-1185">Reference proteome</keyword>
<dbReference type="Gene3D" id="1.10.260.40">
    <property type="entry name" value="lambda repressor-like DNA-binding domains"/>
    <property type="match status" value="1"/>
</dbReference>
<feature type="region of interest" description="Disordered" evidence="1">
    <location>
        <begin position="129"/>
        <end position="160"/>
    </location>
</feature>
<reference evidence="3 4" key="1">
    <citation type="submission" date="2008-06" db="EMBL/GenBank/DDBJ databases">
        <title>Complete sequence of Pelodictyon phaeoclathratiforme BU-1.</title>
        <authorList>
            <consortium name="US DOE Joint Genome Institute"/>
            <person name="Lucas S."/>
            <person name="Copeland A."/>
            <person name="Lapidus A."/>
            <person name="Glavina del Rio T."/>
            <person name="Dalin E."/>
            <person name="Tice H."/>
            <person name="Bruce D."/>
            <person name="Goodwin L."/>
            <person name="Pitluck S."/>
            <person name="Schmutz J."/>
            <person name="Larimer F."/>
            <person name="Land M."/>
            <person name="Hauser L."/>
            <person name="Kyrpides N."/>
            <person name="Mikhailova N."/>
            <person name="Liu Z."/>
            <person name="Li T."/>
            <person name="Zhao F."/>
            <person name="Overmann J."/>
            <person name="Bryant D.A."/>
            <person name="Richardson P."/>
        </authorList>
    </citation>
    <scope>NUCLEOTIDE SEQUENCE [LARGE SCALE GENOMIC DNA]</scope>
    <source>
        <strain evidence="4">DSM 5477 / BU-1</strain>
    </source>
</reference>
<name>B4SBM4_PELPB</name>
<gene>
    <name evidence="3" type="ordered locus">Ppha_1851</name>
</gene>
<dbReference type="KEGG" id="pph:Ppha_1851"/>
<evidence type="ECO:0000313" key="4">
    <source>
        <dbReference type="Proteomes" id="UP000002724"/>
    </source>
</evidence>
<evidence type="ECO:0000256" key="1">
    <source>
        <dbReference type="SAM" id="MobiDB-lite"/>
    </source>
</evidence>
<dbReference type="STRING" id="324925.Ppha_1851"/>
<dbReference type="Pfam" id="PF01381">
    <property type="entry name" value="HTH_3"/>
    <property type="match status" value="1"/>
</dbReference>
<dbReference type="SUPFAM" id="SSF47413">
    <property type="entry name" value="lambda repressor-like DNA-binding domains"/>
    <property type="match status" value="1"/>
</dbReference>
<dbReference type="InterPro" id="IPR001387">
    <property type="entry name" value="Cro/C1-type_HTH"/>
</dbReference>
<dbReference type="Proteomes" id="UP000002724">
    <property type="component" value="Chromosome"/>
</dbReference>
<dbReference type="CDD" id="cd00093">
    <property type="entry name" value="HTH_XRE"/>
    <property type="match status" value="1"/>
</dbReference>
<dbReference type="GO" id="GO:0003677">
    <property type="term" value="F:DNA binding"/>
    <property type="evidence" value="ECO:0007669"/>
    <property type="project" value="InterPro"/>
</dbReference>
<evidence type="ECO:0000313" key="3">
    <source>
        <dbReference type="EMBL" id="ACF44078.1"/>
    </source>
</evidence>
<dbReference type="EMBL" id="CP001110">
    <property type="protein sequence ID" value="ACF44078.1"/>
    <property type="molecule type" value="Genomic_DNA"/>
</dbReference>
<dbReference type="AlphaFoldDB" id="B4SBM4"/>
<sequence length="160" mass="17479">MTISNMKEKIDNLLSKEPSRWMEKALRDEVNEAWLERSSNIALRILGALQANRMTQKELAEKTGVSPQQVSKLLKGNENLTLETIAKFEAALCIVLIAIPESVSGSEAELSTAHVQKKSASRIRGSKALLSAPQGRAAEKVHEAGSGYGKKARKKVNIRG</sequence>
<dbReference type="eggNOG" id="COG1609">
    <property type="taxonomic scope" value="Bacteria"/>
</dbReference>
<dbReference type="PROSITE" id="PS50943">
    <property type="entry name" value="HTH_CROC1"/>
    <property type="match status" value="1"/>
</dbReference>
<proteinExistence type="predicted"/>
<organism evidence="3 4">
    <name type="scientific">Pelodictyon phaeoclathratiforme (strain DSM 5477 / BU-1)</name>
    <dbReference type="NCBI Taxonomy" id="324925"/>
    <lineage>
        <taxon>Bacteria</taxon>
        <taxon>Pseudomonadati</taxon>
        <taxon>Chlorobiota</taxon>
        <taxon>Chlorobiia</taxon>
        <taxon>Chlorobiales</taxon>
        <taxon>Chlorobiaceae</taxon>
        <taxon>Chlorobium/Pelodictyon group</taxon>
        <taxon>Pelodictyon</taxon>
    </lineage>
</organism>